<protein>
    <submittedName>
        <fullName evidence="1">Uncharacterized protein</fullName>
    </submittedName>
</protein>
<comment type="caution">
    <text evidence="1">The sequence shown here is derived from an EMBL/GenBank/DDBJ whole genome shotgun (WGS) entry which is preliminary data.</text>
</comment>
<evidence type="ECO:0000313" key="1">
    <source>
        <dbReference type="EMBL" id="MPN58683.1"/>
    </source>
</evidence>
<dbReference type="AlphaFoldDB" id="A0A645JGG8"/>
<accession>A0A645JGG8</accession>
<proteinExistence type="predicted"/>
<gene>
    <name evidence="1" type="ORF">SDC9_206394</name>
</gene>
<sequence>MDFRGHNGIPIFSVHKMEVDLHRIPLKGELRQEFHFHGMGLGHPHRLPEEGIVSPVPHIPGIGPYRVVTLRKPVVKVEIAGIYPHGVLTDLNLVG</sequence>
<dbReference type="EMBL" id="VSSQ01131709">
    <property type="protein sequence ID" value="MPN58683.1"/>
    <property type="molecule type" value="Genomic_DNA"/>
</dbReference>
<reference evidence="1" key="1">
    <citation type="submission" date="2019-08" db="EMBL/GenBank/DDBJ databases">
        <authorList>
            <person name="Kucharzyk K."/>
            <person name="Murdoch R.W."/>
            <person name="Higgins S."/>
            <person name="Loffler F."/>
        </authorList>
    </citation>
    <scope>NUCLEOTIDE SEQUENCE</scope>
</reference>
<name>A0A645JGG8_9ZZZZ</name>
<organism evidence="1">
    <name type="scientific">bioreactor metagenome</name>
    <dbReference type="NCBI Taxonomy" id="1076179"/>
    <lineage>
        <taxon>unclassified sequences</taxon>
        <taxon>metagenomes</taxon>
        <taxon>ecological metagenomes</taxon>
    </lineage>
</organism>